<dbReference type="AlphaFoldDB" id="A0A9N7Y2X6"/>
<gene>
    <name evidence="2" type="ORF">PLEPLA_LOCUS3826</name>
</gene>
<feature type="region of interest" description="Disordered" evidence="1">
    <location>
        <begin position="22"/>
        <end position="56"/>
    </location>
</feature>
<evidence type="ECO:0000256" key="1">
    <source>
        <dbReference type="SAM" id="MobiDB-lite"/>
    </source>
</evidence>
<organism evidence="2 3">
    <name type="scientific">Pleuronectes platessa</name>
    <name type="common">European plaice</name>
    <dbReference type="NCBI Taxonomy" id="8262"/>
    <lineage>
        <taxon>Eukaryota</taxon>
        <taxon>Metazoa</taxon>
        <taxon>Chordata</taxon>
        <taxon>Craniata</taxon>
        <taxon>Vertebrata</taxon>
        <taxon>Euteleostomi</taxon>
        <taxon>Actinopterygii</taxon>
        <taxon>Neopterygii</taxon>
        <taxon>Teleostei</taxon>
        <taxon>Neoteleostei</taxon>
        <taxon>Acanthomorphata</taxon>
        <taxon>Carangaria</taxon>
        <taxon>Pleuronectiformes</taxon>
        <taxon>Pleuronectoidei</taxon>
        <taxon>Pleuronectidae</taxon>
        <taxon>Pleuronectes</taxon>
    </lineage>
</organism>
<reference evidence="2" key="1">
    <citation type="submission" date="2020-03" db="EMBL/GenBank/DDBJ databases">
        <authorList>
            <person name="Weist P."/>
        </authorList>
    </citation>
    <scope>NUCLEOTIDE SEQUENCE</scope>
</reference>
<evidence type="ECO:0000313" key="3">
    <source>
        <dbReference type="Proteomes" id="UP001153269"/>
    </source>
</evidence>
<dbReference type="EMBL" id="CADEAL010000188">
    <property type="protein sequence ID" value="CAB1416070.1"/>
    <property type="molecule type" value="Genomic_DNA"/>
</dbReference>
<dbReference type="Proteomes" id="UP001153269">
    <property type="component" value="Unassembled WGS sequence"/>
</dbReference>
<sequence>MKGKGQFDLGAKLLLSLLKPEERCSNREREGRERRRRKEGSEQPVLKYQPHRSQEHQAGGLLRLDLAWMNQTKSACWRASDMGETTDHALTEGEVNLFHLINGLHSGSPAECVPPFDTDGSQASRDGEFRIVVGQLSPASPKKISARAPRSLADICPAMRHTKPLPCQH</sequence>
<proteinExistence type="predicted"/>
<protein>
    <submittedName>
        <fullName evidence="2">Uncharacterized protein</fullName>
    </submittedName>
</protein>
<feature type="compositionally biased region" description="Basic and acidic residues" evidence="1">
    <location>
        <begin position="22"/>
        <end position="33"/>
    </location>
</feature>
<accession>A0A9N7Y2X6</accession>
<name>A0A9N7Y2X6_PLEPL</name>
<comment type="caution">
    <text evidence="2">The sequence shown here is derived from an EMBL/GenBank/DDBJ whole genome shotgun (WGS) entry which is preliminary data.</text>
</comment>
<keyword evidence="3" id="KW-1185">Reference proteome</keyword>
<evidence type="ECO:0000313" key="2">
    <source>
        <dbReference type="EMBL" id="CAB1416070.1"/>
    </source>
</evidence>